<sequence>MALLPRSTTAPVGVPPECETVPMKRVYAKDQLSFRVKDFGLQPDKKRSAPNPVLGDFGQPLLFHDQ</sequence>
<organism evidence="1 2">
    <name type="scientific">Tritonibacter scottomollicae</name>
    <name type="common">Epibacterium scottomollicae</name>
    <dbReference type="NCBI Taxonomy" id="483013"/>
    <lineage>
        <taxon>Bacteria</taxon>
        <taxon>Pseudomonadati</taxon>
        <taxon>Pseudomonadota</taxon>
        <taxon>Alphaproteobacteria</taxon>
        <taxon>Rhodobacterales</taxon>
        <taxon>Paracoccaceae</taxon>
        <taxon>Tritonibacter</taxon>
    </lineage>
</organism>
<accession>A0ABZ0HE49</accession>
<proteinExistence type="predicted"/>
<evidence type="ECO:0000313" key="2">
    <source>
        <dbReference type="Proteomes" id="UP001302666"/>
    </source>
</evidence>
<gene>
    <name evidence="1" type="ORF">R1T40_15955</name>
</gene>
<dbReference type="Proteomes" id="UP001302666">
    <property type="component" value="Chromosome"/>
</dbReference>
<dbReference type="EMBL" id="CP136704">
    <property type="protein sequence ID" value="WOI32433.1"/>
    <property type="molecule type" value="Genomic_DNA"/>
</dbReference>
<reference evidence="1 2" key="1">
    <citation type="submission" date="2023-10" db="EMBL/GenBank/DDBJ databases">
        <title>Eight complete genome sequences of bacteria isolated from laboratory stock of Giant Kelp gametophytes.</title>
        <authorList>
            <person name="Tolentino B."/>
            <person name="Nuzhdin S."/>
        </authorList>
    </citation>
    <scope>NUCLEOTIDE SEQUENCE [LARGE SCALE GENOMIC DNA]</scope>
    <source>
        <strain evidence="1 2">LC.270.F.C4</strain>
    </source>
</reference>
<evidence type="ECO:0000313" key="1">
    <source>
        <dbReference type="EMBL" id="WOI32433.1"/>
    </source>
</evidence>
<keyword evidence="2" id="KW-1185">Reference proteome</keyword>
<name>A0ABZ0HE49_TRISK</name>
<protein>
    <submittedName>
        <fullName evidence="1">Uncharacterized protein</fullName>
    </submittedName>
</protein>